<feature type="domain" description="Transcription elongation factor GreA/GreB N-terminal" evidence="5">
    <location>
        <begin position="5"/>
        <end position="74"/>
    </location>
</feature>
<evidence type="ECO:0000256" key="1">
    <source>
        <dbReference type="ARBA" id="ARBA00023015"/>
    </source>
</evidence>
<reference evidence="6 7" key="2">
    <citation type="journal article" date="2011" name="Stand. Genomic Sci.">
        <title>Complete genome sequence of Truepera radiovictrix type strain (RQ-24).</title>
        <authorList>
            <person name="Ivanova N."/>
            <person name="Rohde C."/>
            <person name="Munk C."/>
            <person name="Nolan M."/>
            <person name="Lucas S."/>
            <person name="Del Rio T.G."/>
            <person name="Tice H."/>
            <person name="Deshpande S."/>
            <person name="Cheng J.F."/>
            <person name="Tapia R."/>
            <person name="Han C."/>
            <person name="Goodwin L."/>
            <person name="Pitluck S."/>
            <person name="Liolios K."/>
            <person name="Mavromatis K."/>
            <person name="Mikhailova N."/>
            <person name="Pati A."/>
            <person name="Chen A."/>
            <person name="Palaniappan K."/>
            <person name="Land M."/>
            <person name="Hauser L."/>
            <person name="Chang Y.J."/>
            <person name="Jeffries C.D."/>
            <person name="Brambilla E."/>
            <person name="Rohde M."/>
            <person name="Goker M."/>
            <person name="Tindall B.J."/>
            <person name="Woyke T."/>
            <person name="Bristow J."/>
            <person name="Eisen J.A."/>
            <person name="Markowitz V."/>
            <person name="Hugenholtz P."/>
            <person name="Kyrpides N.C."/>
            <person name="Klenk H.P."/>
            <person name="Lapidus A."/>
        </authorList>
    </citation>
    <scope>NUCLEOTIDE SEQUENCE [LARGE SCALE GENOMIC DNA]</scope>
    <source>
        <strain evidence="7">DSM 17093 / CIP 108686 / LMG 22925 / RQ-24</strain>
    </source>
</reference>
<evidence type="ECO:0000256" key="3">
    <source>
        <dbReference type="SAM" id="Coils"/>
    </source>
</evidence>
<dbReference type="STRING" id="649638.Trad_2959"/>
<dbReference type="EMBL" id="CP002049">
    <property type="protein sequence ID" value="ADI16053.1"/>
    <property type="molecule type" value="Genomic_DNA"/>
</dbReference>
<gene>
    <name evidence="6" type="ordered locus">Trad_2959</name>
</gene>
<dbReference type="GO" id="GO:0070063">
    <property type="term" value="F:RNA polymerase binding"/>
    <property type="evidence" value="ECO:0007669"/>
    <property type="project" value="InterPro"/>
</dbReference>
<dbReference type="KEGG" id="tra:Trad_2959"/>
<dbReference type="Gene3D" id="1.10.287.180">
    <property type="entry name" value="Transcription elongation factor, GreA/GreB, N-terminal domain"/>
    <property type="match status" value="1"/>
</dbReference>
<dbReference type="Proteomes" id="UP000000379">
    <property type="component" value="Chromosome"/>
</dbReference>
<dbReference type="eggNOG" id="COG0782">
    <property type="taxonomic scope" value="Bacteria"/>
</dbReference>
<dbReference type="GO" id="GO:0003746">
    <property type="term" value="F:translation elongation factor activity"/>
    <property type="evidence" value="ECO:0007669"/>
    <property type="project" value="UniProtKB-KW"/>
</dbReference>
<dbReference type="InterPro" id="IPR023459">
    <property type="entry name" value="Tscrpt_elong_fac_GreA/B_fam"/>
</dbReference>
<dbReference type="GO" id="GO:0006354">
    <property type="term" value="P:DNA-templated transcription elongation"/>
    <property type="evidence" value="ECO:0007669"/>
    <property type="project" value="TreeGrafter"/>
</dbReference>
<dbReference type="HOGENOM" id="CLU_101379_2_2_0"/>
<dbReference type="OrthoDB" id="9808774at2"/>
<dbReference type="InterPro" id="IPR036805">
    <property type="entry name" value="Tscrpt_elong_fac_GreA/B_N_sf"/>
</dbReference>
<dbReference type="InterPro" id="IPR001437">
    <property type="entry name" value="Tscrpt_elong_fac_GreA/B_C"/>
</dbReference>
<dbReference type="Pfam" id="PF03449">
    <property type="entry name" value="GreA_GreB_N"/>
    <property type="match status" value="1"/>
</dbReference>
<keyword evidence="1" id="KW-0805">Transcription regulation</keyword>
<dbReference type="SUPFAM" id="SSF46557">
    <property type="entry name" value="GreA transcript cleavage protein, N-terminal domain"/>
    <property type="match status" value="1"/>
</dbReference>
<evidence type="ECO:0000313" key="6">
    <source>
        <dbReference type="EMBL" id="ADI16053.1"/>
    </source>
</evidence>
<evidence type="ECO:0000259" key="4">
    <source>
        <dbReference type="Pfam" id="PF01272"/>
    </source>
</evidence>
<reference evidence="7" key="1">
    <citation type="submission" date="2010-05" db="EMBL/GenBank/DDBJ databases">
        <title>The complete genome of Truepera radiovictris DSM 17093.</title>
        <authorList>
            <consortium name="US DOE Joint Genome Institute (JGI-PGF)"/>
            <person name="Lucas S."/>
            <person name="Copeland A."/>
            <person name="Lapidus A."/>
            <person name="Glavina del Rio T."/>
            <person name="Dalin E."/>
            <person name="Tice H."/>
            <person name="Bruce D."/>
            <person name="Goodwin L."/>
            <person name="Pitluck S."/>
            <person name="Kyrpides N."/>
            <person name="Mavromatis K."/>
            <person name="Ovchinnikova G."/>
            <person name="Munk A.C."/>
            <person name="Detter J.C."/>
            <person name="Han C."/>
            <person name="Tapia R."/>
            <person name="Land M."/>
            <person name="Hauser L."/>
            <person name="Markowitz V."/>
            <person name="Cheng J.-F."/>
            <person name="Hugenholtz P."/>
            <person name="Woyke T."/>
            <person name="Wu D."/>
            <person name="Tindall B."/>
            <person name="Pomrenke H.G."/>
            <person name="Brambilla E."/>
            <person name="Klenk H.-P."/>
            <person name="Eisen J.A."/>
        </authorList>
    </citation>
    <scope>NUCLEOTIDE SEQUENCE [LARGE SCALE GENOMIC DNA]</scope>
    <source>
        <strain evidence="7">DSM 17093 / CIP 108686 / LMG 22925 / RQ-24</strain>
    </source>
</reference>
<proteinExistence type="predicted"/>
<keyword evidence="2" id="KW-0804">Transcription</keyword>
<protein>
    <submittedName>
        <fullName evidence="6">GreA/GreB family elongation factor</fullName>
    </submittedName>
</protein>
<keyword evidence="6" id="KW-0648">Protein biosynthesis</keyword>
<dbReference type="PANTHER" id="PTHR30437">
    <property type="entry name" value="TRANSCRIPTION ELONGATION FACTOR GREA"/>
    <property type="match status" value="1"/>
</dbReference>
<dbReference type="GO" id="GO:0032784">
    <property type="term" value="P:regulation of DNA-templated transcription elongation"/>
    <property type="evidence" value="ECO:0007669"/>
    <property type="project" value="InterPro"/>
</dbReference>
<dbReference type="PIRSF" id="PIRSF006092">
    <property type="entry name" value="GreA_GreB"/>
    <property type="match status" value="1"/>
</dbReference>
<organism evidence="6 7">
    <name type="scientific">Truepera radiovictrix (strain DSM 17093 / CIP 108686 / LMG 22925 / RQ-24)</name>
    <dbReference type="NCBI Taxonomy" id="649638"/>
    <lineage>
        <taxon>Bacteria</taxon>
        <taxon>Thermotogati</taxon>
        <taxon>Deinococcota</taxon>
        <taxon>Deinococci</taxon>
        <taxon>Trueperales</taxon>
        <taxon>Trueperaceae</taxon>
        <taxon>Truepera</taxon>
    </lineage>
</organism>
<feature type="domain" description="Transcription elongation factor GreA/GreB C-terminal" evidence="4">
    <location>
        <begin position="82"/>
        <end position="153"/>
    </location>
</feature>
<dbReference type="InterPro" id="IPR022691">
    <property type="entry name" value="Tscrpt_elong_fac_GreA/B_N"/>
</dbReference>
<dbReference type="Pfam" id="PF01272">
    <property type="entry name" value="GreA_GreB"/>
    <property type="match status" value="1"/>
</dbReference>
<accession>D7CWA3</accession>
<dbReference type="InterPro" id="IPR036953">
    <property type="entry name" value="GreA/GreB_C_sf"/>
</dbReference>
<keyword evidence="6" id="KW-0251">Elongation factor</keyword>
<sequence>MTREVYVTPEGMRRLQATLQEEYKRLEEATRILQELTSSSDDYDDSGLEDAKQEKARLERRIDQLEEQLSRAVVIEEHARTQADLGSIVTLQGDGEEITVQLVAPVEAEVISEDIPHISNESPLGKALMGRKVGERFEVKLGRRTAAYTVQSIR</sequence>
<dbReference type="AlphaFoldDB" id="D7CWA3"/>
<keyword evidence="7" id="KW-1185">Reference proteome</keyword>
<dbReference type="Gene3D" id="3.10.50.30">
    <property type="entry name" value="Transcription elongation factor, GreA/GreB, C-terminal domain"/>
    <property type="match status" value="1"/>
</dbReference>
<evidence type="ECO:0000259" key="5">
    <source>
        <dbReference type="Pfam" id="PF03449"/>
    </source>
</evidence>
<dbReference type="GO" id="GO:0003677">
    <property type="term" value="F:DNA binding"/>
    <property type="evidence" value="ECO:0007669"/>
    <property type="project" value="InterPro"/>
</dbReference>
<dbReference type="RefSeq" id="WP_013179412.1">
    <property type="nucleotide sequence ID" value="NC_014221.1"/>
</dbReference>
<keyword evidence="3" id="KW-0175">Coiled coil</keyword>
<evidence type="ECO:0000256" key="2">
    <source>
        <dbReference type="ARBA" id="ARBA00023163"/>
    </source>
</evidence>
<name>D7CWA3_TRURR</name>
<dbReference type="PANTHER" id="PTHR30437:SF4">
    <property type="entry name" value="TRANSCRIPTION ELONGATION FACTOR GREA"/>
    <property type="match status" value="1"/>
</dbReference>
<dbReference type="SUPFAM" id="SSF54534">
    <property type="entry name" value="FKBP-like"/>
    <property type="match status" value="1"/>
</dbReference>
<evidence type="ECO:0000313" key="7">
    <source>
        <dbReference type="Proteomes" id="UP000000379"/>
    </source>
</evidence>
<feature type="coiled-coil region" evidence="3">
    <location>
        <begin position="12"/>
        <end position="75"/>
    </location>
</feature>